<dbReference type="Gene3D" id="2.40.10.120">
    <property type="match status" value="1"/>
</dbReference>
<dbReference type="Pfam" id="PF12812">
    <property type="entry name" value="PDZ_1"/>
    <property type="match status" value="1"/>
</dbReference>
<dbReference type="PANTHER" id="PTHR46366:SF1">
    <property type="entry name" value="PDZ DOMAIN-CONTAINING PROTEIN C1685.05"/>
    <property type="match status" value="1"/>
</dbReference>
<dbReference type="Gene3D" id="2.30.42.10">
    <property type="match status" value="2"/>
</dbReference>
<dbReference type="InterPro" id="IPR036034">
    <property type="entry name" value="PDZ_sf"/>
</dbReference>
<evidence type="ECO:0000256" key="1">
    <source>
        <dbReference type="ARBA" id="ARBA00010541"/>
    </source>
</evidence>
<dbReference type="InterPro" id="IPR001940">
    <property type="entry name" value="Peptidase_S1C"/>
</dbReference>
<evidence type="ECO:0000259" key="3">
    <source>
        <dbReference type="Pfam" id="PF12812"/>
    </source>
</evidence>
<evidence type="ECO:0000313" key="5">
    <source>
        <dbReference type="Proteomes" id="UP000187455"/>
    </source>
</evidence>
<comment type="caution">
    <text evidence="4">The sequence shown here is derived from an EMBL/GenBank/DDBJ whole genome shotgun (WGS) entry which is preliminary data.</text>
</comment>
<accession>A0A1R0GQJ5</accession>
<dbReference type="PRINTS" id="PR00834">
    <property type="entry name" value="PROTEASES2C"/>
</dbReference>
<dbReference type="InterPro" id="IPR025926">
    <property type="entry name" value="PDZ-like_dom"/>
</dbReference>
<dbReference type="Proteomes" id="UP000187455">
    <property type="component" value="Unassembled WGS sequence"/>
</dbReference>
<feature type="compositionally biased region" description="Polar residues" evidence="2">
    <location>
        <begin position="1014"/>
        <end position="1024"/>
    </location>
</feature>
<dbReference type="STRING" id="133383.A0A1R0GQJ5"/>
<dbReference type="GO" id="GO:0004252">
    <property type="term" value="F:serine-type endopeptidase activity"/>
    <property type="evidence" value="ECO:0007669"/>
    <property type="project" value="InterPro"/>
</dbReference>
<dbReference type="EMBL" id="LSSL01004887">
    <property type="protein sequence ID" value="OLY79146.1"/>
    <property type="molecule type" value="Genomic_DNA"/>
</dbReference>
<dbReference type="AlphaFoldDB" id="A0A1R0GQJ5"/>
<dbReference type="SUPFAM" id="SSF50156">
    <property type="entry name" value="PDZ domain-like"/>
    <property type="match status" value="2"/>
</dbReference>
<organism evidence="4 5">
    <name type="scientific">Smittium mucronatum</name>
    <dbReference type="NCBI Taxonomy" id="133383"/>
    <lineage>
        <taxon>Eukaryota</taxon>
        <taxon>Fungi</taxon>
        <taxon>Fungi incertae sedis</taxon>
        <taxon>Zoopagomycota</taxon>
        <taxon>Kickxellomycotina</taxon>
        <taxon>Harpellomycetes</taxon>
        <taxon>Harpellales</taxon>
        <taxon>Legeriomycetaceae</taxon>
        <taxon>Smittium</taxon>
    </lineage>
</organism>
<dbReference type="SUPFAM" id="SSF50494">
    <property type="entry name" value="Trypsin-like serine proteases"/>
    <property type="match status" value="2"/>
</dbReference>
<dbReference type="OrthoDB" id="4217619at2759"/>
<reference evidence="4 5" key="1">
    <citation type="journal article" date="2016" name="Mol. Biol. Evol.">
        <title>Genome-Wide Survey of Gut Fungi (Harpellales) Reveals the First Horizontally Transferred Ubiquitin Gene from a Mosquito Host.</title>
        <authorList>
            <person name="Wang Y."/>
            <person name="White M.M."/>
            <person name="Kvist S."/>
            <person name="Moncalvo J.M."/>
        </authorList>
    </citation>
    <scope>NUCLEOTIDE SEQUENCE [LARGE SCALE GENOMIC DNA]</scope>
    <source>
        <strain evidence="4 5">ALG-7-W6</strain>
    </source>
</reference>
<evidence type="ECO:0000256" key="2">
    <source>
        <dbReference type="SAM" id="MobiDB-lite"/>
    </source>
</evidence>
<dbReference type="PANTHER" id="PTHR46366">
    <property type="entry name" value="PRO-APOPTOTIC SERINE PROTEASE NMA111"/>
    <property type="match status" value="1"/>
</dbReference>
<feature type="region of interest" description="Disordered" evidence="2">
    <location>
        <begin position="1014"/>
        <end position="1034"/>
    </location>
</feature>
<proteinExistence type="inferred from homology"/>
<keyword evidence="5" id="KW-1185">Reference proteome</keyword>
<dbReference type="GO" id="GO:0006508">
    <property type="term" value="P:proteolysis"/>
    <property type="evidence" value="ECO:0007669"/>
    <property type="project" value="InterPro"/>
</dbReference>
<dbReference type="Pfam" id="PF13365">
    <property type="entry name" value="Trypsin_2"/>
    <property type="match status" value="1"/>
</dbReference>
<dbReference type="InterPro" id="IPR009003">
    <property type="entry name" value="Peptidase_S1_PA"/>
</dbReference>
<name>A0A1R0GQJ5_9FUNG</name>
<protein>
    <submittedName>
        <fullName evidence="4">PDZ domain-containing protein</fullName>
    </submittedName>
</protein>
<comment type="similarity">
    <text evidence="1">Belongs to the peptidase S1C family.</text>
</comment>
<gene>
    <name evidence="4" type="ORF">AYI68_g6794</name>
</gene>
<evidence type="ECO:0000313" key="4">
    <source>
        <dbReference type="EMBL" id="OLY79146.1"/>
    </source>
</evidence>
<dbReference type="CDD" id="cd06719">
    <property type="entry name" value="PDZ2-4_Nma111p-like"/>
    <property type="match status" value="1"/>
</dbReference>
<sequence length="1089" mass="122715">MGFISNNGLIDRVGENDSIEIFEKEKFAKFEYEQTRRLKKELNSGLSANLGDKDLGKDYLWEAKSSQDIDSEILYNETKMPSNPNTPCSFNNLESLFRSEIPSDYNSNLEEEKQLFEIIQGENADFSKINTWDETLQNSMKAIVSIKTRGVRAFDTEHSYNSYATGFIVNSENGIILSNRHVVGPGPTVSEAIFYNYEAVDLMPIYYDPVHDFGFFKFDPTKVKFTQIVEIKLAPHLAKVGLDIRVVGNDSNEKLSISSGTLARLDRHSPEYGIGNYNDFNTFYYQASTGTSGGSSGSPVLEIGGNAVALNAGSSNDSNSAFYLPLNQVEVALNHLLNGEPIPRGTLQVEFIYQSYDILRRLGLTYEVEKLFRKKFPSDIGMLSVKTVLPEGPANNLLYPGDIIISINETPLIHFLDIDRALNRNVNRSISFVVLRNKSLLSLSCKVQDLYSITTSRLVEVGGGIVHDLSYQVARSYNVPVKGVMVSKSGHTLNSAEIQRYHIITSLNNRKIINIEDFVEAISSLTYGSKVPVKYYPVESSFREIVSTMDVTTDWFPFQMVTRNHETGLWDYKPLNRPVRSDLHKPLAVHFSKKRNVIKPANMHIFSVVYIDFDAPFMLENIPCNRYYGPGYIIDKDQGLVLCDRNTVMLSAGDINITFSNSTSITARVFYLHPVYNVAIIKYNPNHIICSQLTNLQMSPEYYDGKRILNQGDSTTIISFDRDNGPVVRKTNVAYKKIFETKMCHPPRWRSINTEAIFLEDDVSRSGGIFCDENGLVTALLLSYSYQDNEGHDLEKLAGLDISSIKIFLESIKSGDDIVVRSLDVDISELAPYLARSLGMDETVISEVDLACNGEPKFYKVDTLLSVTSQASELLKTGDILVKIDGKYVTNIKQVSVIHDKSSVFLDILRDGKMLAVNVPTTILPNIETSFFLEWAGSILQTPHRPVHECVKTLPSMIYVLFVSFGSPSDSYELDPRTFITHIDGIRVYTIFDFIKVLKQRVNNENSDTLTDKFSISNHKNTPSSDEESFKDLSHSPGEFTRLTVVDYFGASRIISMKLDEHYYPTIFHYLSESSKLWKCEIGLENVNI</sequence>
<feature type="domain" description="PDZ-like" evidence="3">
    <location>
        <begin position="452"/>
        <end position="525"/>
    </location>
</feature>